<dbReference type="PANTHER" id="PTHR34315">
    <property type="match status" value="1"/>
</dbReference>
<dbReference type="EMBL" id="JARVKM010000001">
    <property type="protein sequence ID" value="KAK9783842.1"/>
    <property type="molecule type" value="Genomic_DNA"/>
</dbReference>
<proteinExistence type="predicted"/>
<organism evidence="3 4">
    <name type="scientific">Seiridium cardinale</name>
    <dbReference type="NCBI Taxonomy" id="138064"/>
    <lineage>
        <taxon>Eukaryota</taxon>
        <taxon>Fungi</taxon>
        <taxon>Dikarya</taxon>
        <taxon>Ascomycota</taxon>
        <taxon>Pezizomycotina</taxon>
        <taxon>Sordariomycetes</taxon>
        <taxon>Xylariomycetidae</taxon>
        <taxon>Amphisphaeriales</taxon>
        <taxon>Sporocadaceae</taxon>
        <taxon>Seiridium</taxon>
    </lineage>
</organism>
<evidence type="ECO:0000313" key="4">
    <source>
        <dbReference type="Proteomes" id="UP001465668"/>
    </source>
</evidence>
<dbReference type="InterPro" id="IPR000627">
    <property type="entry name" value="Intradiol_dOase_C"/>
</dbReference>
<comment type="caution">
    <text evidence="3">The sequence shown here is derived from an EMBL/GenBank/DDBJ whole genome shotgun (WGS) entry which is preliminary data.</text>
</comment>
<dbReference type="SUPFAM" id="SSF49482">
    <property type="entry name" value="Aromatic compound dioxygenase"/>
    <property type="match status" value="1"/>
</dbReference>
<accession>A0ABR2Y9R5</accession>
<feature type="signal peptide" evidence="1">
    <location>
        <begin position="1"/>
        <end position="17"/>
    </location>
</feature>
<keyword evidence="4" id="KW-1185">Reference proteome</keyword>
<dbReference type="GO" id="GO:0051213">
    <property type="term" value="F:dioxygenase activity"/>
    <property type="evidence" value="ECO:0007669"/>
    <property type="project" value="UniProtKB-KW"/>
</dbReference>
<evidence type="ECO:0000259" key="2">
    <source>
        <dbReference type="Pfam" id="PF00775"/>
    </source>
</evidence>
<sequence length="334" mass="36036">MHFSTLLFTSAATIVAAHPGHDPNQELHERREFLSKVGRSDLSHCAAKMKQRGLEQLGVQRRKATAAKMAKRGILPRAASDINKSHLSDADYDSNTSLDAIFAANSSCVLSPEETVGPYYVAGEAVRVDVTEDEPGIPLTLDLGIFDVDTCEPIANTYVEIWHCNSTGVYSGVPTGANFIAAPENLDTTFLRGLQQSDEAGAVQFDSIFPGHYNGRTNHIHIVVHPNATVRENGTVADSYANHIGQIYFDQDLIDQVETYAPYTTNNETITVNTEDSLLADGLATSDPIVEYVLLGESVDEGILAWISFGVNTTFTSTANAAATYYEGGGVSNS</sequence>
<dbReference type="Pfam" id="PF00775">
    <property type="entry name" value="Dioxygenase_C"/>
    <property type="match status" value="1"/>
</dbReference>
<dbReference type="PANTHER" id="PTHR34315:SF1">
    <property type="entry name" value="INTRADIOL RING-CLEAVAGE DIOXYGENASES DOMAIN-CONTAINING PROTEIN-RELATED"/>
    <property type="match status" value="1"/>
</dbReference>
<dbReference type="Proteomes" id="UP001465668">
    <property type="component" value="Unassembled WGS sequence"/>
</dbReference>
<dbReference type="Gene3D" id="2.60.130.10">
    <property type="entry name" value="Aromatic compound dioxygenase"/>
    <property type="match status" value="1"/>
</dbReference>
<gene>
    <name evidence="3" type="ORF">SCAR479_00401</name>
</gene>
<feature type="chain" id="PRO_5046184900" evidence="1">
    <location>
        <begin position="18"/>
        <end position="334"/>
    </location>
</feature>
<dbReference type="InterPro" id="IPR015889">
    <property type="entry name" value="Intradiol_dOase_core"/>
</dbReference>
<keyword evidence="3" id="KW-0560">Oxidoreductase</keyword>
<name>A0ABR2Y9R5_9PEZI</name>
<reference evidence="3 4" key="1">
    <citation type="submission" date="2024-02" db="EMBL/GenBank/DDBJ databases">
        <title>First draft genome assembly of two strains of Seiridium cardinale.</title>
        <authorList>
            <person name="Emiliani G."/>
            <person name="Scali E."/>
        </authorList>
    </citation>
    <scope>NUCLEOTIDE SEQUENCE [LARGE SCALE GENOMIC DNA]</scope>
    <source>
        <strain evidence="3 4">BM-138-000479</strain>
    </source>
</reference>
<dbReference type="CDD" id="cd03457">
    <property type="entry name" value="intradiol_dioxygenase_like"/>
    <property type="match status" value="1"/>
</dbReference>
<protein>
    <submittedName>
        <fullName evidence="3">Intradiol ring-cleavage dioxygenases domain-containing protein</fullName>
    </submittedName>
</protein>
<evidence type="ECO:0000313" key="3">
    <source>
        <dbReference type="EMBL" id="KAK9783842.1"/>
    </source>
</evidence>
<evidence type="ECO:0000256" key="1">
    <source>
        <dbReference type="SAM" id="SignalP"/>
    </source>
</evidence>
<keyword evidence="1" id="KW-0732">Signal</keyword>
<keyword evidence="3" id="KW-0223">Dioxygenase</keyword>
<feature type="domain" description="Intradiol ring-cleavage dioxygenases" evidence="2">
    <location>
        <begin position="121"/>
        <end position="252"/>
    </location>
</feature>